<dbReference type="InterPro" id="IPR018357">
    <property type="entry name" value="Hexapep_transf_CS"/>
</dbReference>
<sequence length="168" mass="17973">MLSDCQSVSGKPEIAYPILLKGQGKIVFGDKVKVGVELSPGFYSGYGYIEVRNPESVIEIGNNVRLNNGFSIVALQKIIIGDNVLIGLNLSVSDSDFHHLNSSERFHPNPPSEEVKIGNNVFIGTDVTILKGVTIGDNSVIGSNSVVTKSVPENVVVAGNPARIIREL</sequence>
<dbReference type="PROSITE" id="PS00101">
    <property type="entry name" value="HEXAPEP_TRANSFERASES"/>
    <property type="match status" value="1"/>
</dbReference>
<dbReference type="PANTHER" id="PTHR23416">
    <property type="entry name" value="SIALIC ACID SYNTHASE-RELATED"/>
    <property type="match status" value="1"/>
</dbReference>
<evidence type="ECO:0000256" key="4">
    <source>
        <dbReference type="ARBA" id="ARBA00023315"/>
    </source>
</evidence>
<dbReference type="PANTHER" id="PTHR23416:SF23">
    <property type="entry name" value="ACETYLTRANSFERASE C18B11.09C-RELATED"/>
    <property type="match status" value="1"/>
</dbReference>
<evidence type="ECO:0000313" key="6">
    <source>
        <dbReference type="Proteomes" id="UP000018004"/>
    </source>
</evidence>
<dbReference type="GO" id="GO:0008374">
    <property type="term" value="F:O-acyltransferase activity"/>
    <property type="evidence" value="ECO:0007669"/>
    <property type="project" value="TreeGrafter"/>
</dbReference>
<dbReference type="STRING" id="1341181.FLJC2902T_30300"/>
<keyword evidence="3" id="KW-0677">Repeat</keyword>
<evidence type="ECO:0000256" key="2">
    <source>
        <dbReference type="ARBA" id="ARBA00022679"/>
    </source>
</evidence>
<comment type="similarity">
    <text evidence="1">Belongs to the transferase hexapeptide repeat family.</text>
</comment>
<comment type="caution">
    <text evidence="5">The sequence shown here is derived from an EMBL/GenBank/DDBJ whole genome shotgun (WGS) entry which is preliminary data.</text>
</comment>
<evidence type="ECO:0000313" key="5">
    <source>
        <dbReference type="EMBL" id="ESU25836.1"/>
    </source>
</evidence>
<reference evidence="5 6" key="1">
    <citation type="submission" date="2013-08" db="EMBL/GenBank/DDBJ databases">
        <title>Flavobacterium limnosediminis JC2902 genome sequencing.</title>
        <authorList>
            <person name="Lee K."/>
            <person name="Yi H."/>
            <person name="Park S."/>
            <person name="Chun J."/>
        </authorList>
    </citation>
    <scope>NUCLEOTIDE SEQUENCE [LARGE SCALE GENOMIC DNA]</scope>
    <source>
        <strain evidence="5 6">JC2902</strain>
    </source>
</reference>
<evidence type="ECO:0000256" key="3">
    <source>
        <dbReference type="ARBA" id="ARBA00022737"/>
    </source>
</evidence>
<evidence type="ECO:0008006" key="7">
    <source>
        <dbReference type="Google" id="ProtNLM"/>
    </source>
</evidence>
<gene>
    <name evidence="5" type="ORF">FLJC2902T_30300</name>
</gene>
<dbReference type="SUPFAM" id="SSF51161">
    <property type="entry name" value="Trimeric LpxA-like enzymes"/>
    <property type="match status" value="1"/>
</dbReference>
<accession>V6SGX7</accession>
<dbReference type="InterPro" id="IPR001451">
    <property type="entry name" value="Hexapep"/>
</dbReference>
<organism evidence="5 6">
    <name type="scientific">Flavobacterium limnosediminis JC2902</name>
    <dbReference type="NCBI Taxonomy" id="1341181"/>
    <lineage>
        <taxon>Bacteria</taxon>
        <taxon>Pseudomonadati</taxon>
        <taxon>Bacteroidota</taxon>
        <taxon>Flavobacteriia</taxon>
        <taxon>Flavobacteriales</taxon>
        <taxon>Flavobacteriaceae</taxon>
        <taxon>Flavobacterium</taxon>
    </lineage>
</organism>
<name>V6SGX7_9FLAO</name>
<dbReference type="eggNOG" id="COG0110">
    <property type="taxonomic scope" value="Bacteria"/>
</dbReference>
<keyword evidence="6" id="KW-1185">Reference proteome</keyword>
<proteinExistence type="inferred from homology"/>
<keyword evidence="4" id="KW-0012">Acyltransferase</keyword>
<dbReference type="Gene3D" id="2.160.10.10">
    <property type="entry name" value="Hexapeptide repeat proteins"/>
    <property type="match status" value="1"/>
</dbReference>
<dbReference type="Pfam" id="PF00132">
    <property type="entry name" value="Hexapep"/>
    <property type="match status" value="1"/>
</dbReference>
<dbReference type="CDD" id="cd04647">
    <property type="entry name" value="LbH_MAT_like"/>
    <property type="match status" value="1"/>
</dbReference>
<dbReference type="PATRIC" id="fig|1341181.4.peg.2979"/>
<dbReference type="EMBL" id="AVGG01000023">
    <property type="protein sequence ID" value="ESU25836.1"/>
    <property type="molecule type" value="Genomic_DNA"/>
</dbReference>
<keyword evidence="2" id="KW-0808">Transferase</keyword>
<dbReference type="Proteomes" id="UP000018004">
    <property type="component" value="Unassembled WGS sequence"/>
</dbReference>
<dbReference type="InterPro" id="IPR011004">
    <property type="entry name" value="Trimer_LpxA-like_sf"/>
</dbReference>
<dbReference type="Pfam" id="PF14602">
    <property type="entry name" value="Hexapep_2"/>
    <property type="match status" value="1"/>
</dbReference>
<evidence type="ECO:0000256" key="1">
    <source>
        <dbReference type="ARBA" id="ARBA00007274"/>
    </source>
</evidence>
<dbReference type="InterPro" id="IPR051159">
    <property type="entry name" value="Hexapeptide_acetyltransf"/>
</dbReference>
<protein>
    <recommendedName>
        <fullName evidence="7">Acetyltransferase</fullName>
    </recommendedName>
</protein>
<dbReference type="AlphaFoldDB" id="V6SGX7"/>